<feature type="region of interest" description="Disordered" evidence="6">
    <location>
        <begin position="396"/>
        <end position="542"/>
    </location>
</feature>
<dbReference type="OrthoDB" id="277439at2759"/>
<feature type="compositionally biased region" description="Basic and acidic residues" evidence="6">
    <location>
        <begin position="406"/>
        <end position="417"/>
    </location>
</feature>
<organism evidence="7 8">
    <name type="scientific">Gymnodraco acuticeps</name>
    <name type="common">Antarctic dragonfish</name>
    <dbReference type="NCBI Taxonomy" id="8218"/>
    <lineage>
        <taxon>Eukaryota</taxon>
        <taxon>Metazoa</taxon>
        <taxon>Chordata</taxon>
        <taxon>Craniata</taxon>
        <taxon>Vertebrata</taxon>
        <taxon>Euteleostomi</taxon>
        <taxon>Actinopterygii</taxon>
        <taxon>Neopterygii</taxon>
        <taxon>Teleostei</taxon>
        <taxon>Neoteleostei</taxon>
        <taxon>Acanthomorphata</taxon>
        <taxon>Eupercaria</taxon>
        <taxon>Perciformes</taxon>
        <taxon>Notothenioidei</taxon>
        <taxon>Bathydraconidae</taxon>
        <taxon>Gymnodraco</taxon>
    </lineage>
</organism>
<dbReference type="GeneID" id="117536974"/>
<dbReference type="PANTHER" id="PTHR14150">
    <property type="entry name" value="U3 SMALL NUCLEOLAR RNA-ASSOCIATED PROTEIN 14"/>
    <property type="match status" value="1"/>
</dbReference>
<reference evidence="8" key="1">
    <citation type="submission" date="2025-08" db="UniProtKB">
        <authorList>
            <consortium name="RefSeq"/>
        </authorList>
    </citation>
    <scope>IDENTIFICATION</scope>
</reference>
<comment type="similarity">
    <text evidence="2">Belongs to the UTP14 family.</text>
</comment>
<feature type="coiled-coil region" evidence="5">
    <location>
        <begin position="351"/>
        <end position="378"/>
    </location>
</feature>
<keyword evidence="5" id="KW-0175">Coiled coil</keyword>
<dbReference type="Pfam" id="PF04615">
    <property type="entry name" value="Utp14"/>
    <property type="match status" value="1"/>
</dbReference>
<feature type="region of interest" description="Disordered" evidence="6">
    <location>
        <begin position="29"/>
        <end position="71"/>
    </location>
</feature>
<keyword evidence="7" id="KW-1185">Reference proteome</keyword>
<feature type="compositionally biased region" description="Acidic residues" evidence="6">
    <location>
        <begin position="50"/>
        <end position="60"/>
    </location>
</feature>
<evidence type="ECO:0000313" key="8">
    <source>
        <dbReference type="RefSeq" id="XP_034057982.1"/>
    </source>
</evidence>
<evidence type="ECO:0000256" key="1">
    <source>
        <dbReference type="ARBA" id="ARBA00004604"/>
    </source>
</evidence>
<evidence type="ECO:0000256" key="6">
    <source>
        <dbReference type="SAM" id="MobiDB-lite"/>
    </source>
</evidence>
<evidence type="ECO:0000256" key="2">
    <source>
        <dbReference type="ARBA" id="ARBA00007774"/>
    </source>
</evidence>
<evidence type="ECO:0000256" key="5">
    <source>
        <dbReference type="SAM" id="Coils"/>
    </source>
</evidence>
<dbReference type="InParanoid" id="A0A6P8TL25"/>
<feature type="region of interest" description="Disordered" evidence="6">
    <location>
        <begin position="663"/>
        <end position="689"/>
    </location>
</feature>
<keyword evidence="4" id="KW-0539">Nucleus</keyword>
<feature type="region of interest" description="Disordered" evidence="6">
    <location>
        <begin position="1"/>
        <end position="20"/>
    </location>
</feature>
<dbReference type="RefSeq" id="XP_034057982.1">
    <property type="nucleotide sequence ID" value="XM_034202091.1"/>
</dbReference>
<dbReference type="PANTHER" id="PTHR14150:SF12">
    <property type="entry name" value="U3 SMALL NUCLEOLAR RNA-ASSOCIATED PROTEIN 14 HOMOLOG A"/>
    <property type="match status" value="1"/>
</dbReference>
<feature type="region of interest" description="Disordered" evidence="6">
    <location>
        <begin position="765"/>
        <end position="786"/>
    </location>
</feature>
<feature type="compositionally biased region" description="Basic residues" evidence="6">
    <location>
        <begin position="669"/>
        <end position="678"/>
    </location>
</feature>
<dbReference type="FunCoup" id="A0A6P8TL25">
    <property type="interactions" value="1180"/>
</dbReference>
<evidence type="ECO:0000256" key="4">
    <source>
        <dbReference type="ARBA" id="ARBA00023242"/>
    </source>
</evidence>
<accession>A0A6P8TL25</accession>
<name>A0A6P8TL25_GYMAC</name>
<dbReference type="GO" id="GO:0006364">
    <property type="term" value="P:rRNA processing"/>
    <property type="evidence" value="ECO:0007669"/>
    <property type="project" value="InterPro"/>
</dbReference>
<proteinExistence type="inferred from homology"/>
<dbReference type="InterPro" id="IPR006709">
    <property type="entry name" value="SSU_processome_Utp14"/>
</dbReference>
<comment type="subcellular location">
    <subcellularLocation>
        <location evidence="1">Nucleus</location>
        <location evidence="1">Nucleolus</location>
    </subcellularLocation>
</comment>
<feature type="compositionally biased region" description="Acidic residues" evidence="6">
    <location>
        <begin position="473"/>
        <end position="511"/>
    </location>
</feature>
<feature type="compositionally biased region" description="Acidic residues" evidence="6">
    <location>
        <begin position="434"/>
        <end position="449"/>
    </location>
</feature>
<keyword evidence="3" id="KW-0597">Phosphoprotein</keyword>
<gene>
    <name evidence="8" type="primary">si:dkey-251i10.3</name>
</gene>
<dbReference type="KEGG" id="gacu:117536974"/>
<dbReference type="GO" id="GO:0032040">
    <property type="term" value="C:small-subunit processome"/>
    <property type="evidence" value="ECO:0007669"/>
    <property type="project" value="InterPro"/>
</dbReference>
<feature type="region of interest" description="Disordered" evidence="6">
    <location>
        <begin position="560"/>
        <end position="584"/>
    </location>
</feature>
<sequence length="786" mass="89308">MAKVSKKKVSRKSVRKSSTVTEKIAEVKPDVVYDDGDDEFLSKEDGNISSEEEEEEEEEDGGGKDERKRQKLLEAISALGGKRQKKLGERSEAAVLMSEFTVNAEGEGDKIDLSDLIGSMEKTSAVPAKTKKQLKNLQHSNKTIECPLSKQESERIQRDVAFRKASTEVTRWKDIIKQNQRAEQLVFPLDKEPTGPRPMERMVTGWKAQTPLEQEIFALLSANKQPINDPILTPAEEASMRAMSLEEAKIRRAELQKARALQSYYEAKTRRERKIKSKKYHKVQNKAKRKEFLKKFEEMVKTDPAAALEELSKIELARMQERMSLKHQNSGKWAKSKVIMAKYDEGARKAMQQQLEVNKELTQKLVTALNKEEEEEEEAVDEEVLPDFVNDAEQGLHCSNPWMRGKLSEDPAEKELSENMDLITEGPGAVGNPAEEEEEEEEVVETEEETLLREFDSRRKRRQAHEAVTAPVPEEEEPQVPDQEEEEEPQVPDQEEEEEPQVPDQEEEELSEFTSLFQGIADSSREAEMPEGAADTNPSAQLEEGLVRVRTLEDMELLSQPAPATEQLPSVAPQADTTRKRKRGIELKEVLTKETKVIKVPLAPTMEDTEDSEDKLDQRGLIKEAFAGDDVVADFLKDKRKQEDAAKPQVVDLTLPGWGEWGGTNLKPSRNKRRRFRIKTAPPPPRRDQCLPSIIMSEKRNSSISLHQVNSLPFPFQNHAQFESTIRAPLGRTWNTEQTVRKISKPKVVTQLGAIIEPMSREELLKDKKQVSAGSTSHVDSWKRKR</sequence>
<feature type="compositionally biased region" description="Basic residues" evidence="6">
    <location>
        <begin position="1"/>
        <end position="15"/>
    </location>
</feature>
<evidence type="ECO:0000256" key="3">
    <source>
        <dbReference type="ARBA" id="ARBA00022553"/>
    </source>
</evidence>
<protein>
    <submittedName>
        <fullName evidence="8">U3 small nucleolar RNA-associated protein 14 homolog A</fullName>
    </submittedName>
</protein>
<dbReference type="AlphaFoldDB" id="A0A6P8TL25"/>
<dbReference type="Proteomes" id="UP000515161">
    <property type="component" value="Unplaced"/>
</dbReference>
<evidence type="ECO:0000313" key="7">
    <source>
        <dbReference type="Proteomes" id="UP000515161"/>
    </source>
</evidence>
<feature type="compositionally biased region" description="Basic and acidic residues" evidence="6">
    <location>
        <begin position="61"/>
        <end position="71"/>
    </location>
</feature>